<evidence type="ECO:0000256" key="2">
    <source>
        <dbReference type="ARBA" id="ARBA00022692"/>
    </source>
</evidence>
<sequence>MKQKIIAVVSVLFGLMFINAGLNKFFNYMPVPEDLPESLLQMMQAIMTIGWLIPLVGLVEFLGGILFLFKRTRALGAIVILPVMVGILLINTVTDTSGLPIALPLFAINLWVIIENWPKYKPMFQS</sequence>
<reference evidence="6 7" key="1">
    <citation type="submission" date="2014-04" db="EMBL/GenBank/DDBJ databases">
        <title>Whole genome of Muricauda olearia.</title>
        <authorList>
            <person name="Zhang X.-H."/>
            <person name="Tang K."/>
        </authorList>
    </citation>
    <scope>NUCLEOTIDE SEQUENCE [LARGE SCALE GENOMIC DNA]</scope>
    <source>
        <strain evidence="6 7">Th120</strain>
    </source>
</reference>
<evidence type="ECO:0000313" key="7">
    <source>
        <dbReference type="Proteomes" id="UP000290261"/>
    </source>
</evidence>
<evidence type="ECO:0000256" key="4">
    <source>
        <dbReference type="ARBA" id="ARBA00023136"/>
    </source>
</evidence>
<evidence type="ECO:0000256" key="3">
    <source>
        <dbReference type="ARBA" id="ARBA00022989"/>
    </source>
</evidence>
<evidence type="ECO:0000256" key="1">
    <source>
        <dbReference type="ARBA" id="ARBA00004141"/>
    </source>
</evidence>
<keyword evidence="4 5" id="KW-0472">Membrane</keyword>
<evidence type="ECO:0000256" key="5">
    <source>
        <dbReference type="SAM" id="Phobius"/>
    </source>
</evidence>
<feature type="transmembrane region" description="Helical" evidence="5">
    <location>
        <begin position="44"/>
        <end position="68"/>
    </location>
</feature>
<keyword evidence="2 5" id="KW-0812">Transmembrane</keyword>
<comment type="caution">
    <text evidence="6">The sequence shown here is derived from an EMBL/GenBank/DDBJ whole genome shotgun (WGS) entry which is preliminary data.</text>
</comment>
<protein>
    <submittedName>
        <fullName evidence="6">DoxX family protein</fullName>
    </submittedName>
</protein>
<keyword evidence="3 5" id="KW-1133">Transmembrane helix</keyword>
<accession>A0A444VKS9</accession>
<keyword evidence="7" id="KW-1185">Reference proteome</keyword>
<feature type="transmembrane region" description="Helical" evidence="5">
    <location>
        <begin position="99"/>
        <end position="117"/>
    </location>
</feature>
<proteinExistence type="predicted"/>
<dbReference type="InterPro" id="IPR032808">
    <property type="entry name" value="DoxX"/>
</dbReference>
<dbReference type="RefSeq" id="WP_129654422.1">
    <property type="nucleotide sequence ID" value="NZ_ML142910.1"/>
</dbReference>
<dbReference type="GO" id="GO:0016020">
    <property type="term" value="C:membrane"/>
    <property type="evidence" value="ECO:0007669"/>
    <property type="project" value="UniProtKB-SubCell"/>
</dbReference>
<comment type="subcellular location">
    <subcellularLocation>
        <location evidence="1">Membrane</location>
        <topology evidence="1">Multi-pass membrane protein</topology>
    </subcellularLocation>
</comment>
<dbReference type="Proteomes" id="UP000290261">
    <property type="component" value="Unassembled WGS sequence"/>
</dbReference>
<gene>
    <name evidence="6" type="ORF">DN53_14365</name>
</gene>
<dbReference type="Pfam" id="PF07681">
    <property type="entry name" value="DoxX"/>
    <property type="match status" value="1"/>
</dbReference>
<dbReference type="AlphaFoldDB" id="A0A444VKS9"/>
<evidence type="ECO:0000313" key="6">
    <source>
        <dbReference type="EMBL" id="RYC51378.1"/>
    </source>
</evidence>
<organism evidence="6 7">
    <name type="scientific">Flagellimonas olearia</name>
    <dbReference type="NCBI Taxonomy" id="552546"/>
    <lineage>
        <taxon>Bacteria</taxon>
        <taxon>Pseudomonadati</taxon>
        <taxon>Bacteroidota</taxon>
        <taxon>Flavobacteriia</taxon>
        <taxon>Flavobacteriales</taxon>
        <taxon>Flavobacteriaceae</taxon>
        <taxon>Flagellimonas</taxon>
    </lineage>
</organism>
<dbReference type="EMBL" id="JJMP01000006">
    <property type="protein sequence ID" value="RYC51378.1"/>
    <property type="molecule type" value="Genomic_DNA"/>
</dbReference>
<name>A0A444VKS9_9FLAO</name>
<feature type="transmembrane region" description="Helical" evidence="5">
    <location>
        <begin position="75"/>
        <end position="93"/>
    </location>
</feature>